<dbReference type="PRINTS" id="PR01012">
    <property type="entry name" value="NRPEPTIDEYR"/>
</dbReference>
<keyword evidence="8" id="KW-0564">Palmitate</keyword>
<dbReference type="PRINTS" id="PR01017">
    <property type="entry name" value="NRPEPTIDEY6R"/>
</dbReference>
<evidence type="ECO:0000256" key="5">
    <source>
        <dbReference type="ARBA" id="ARBA00022989"/>
    </source>
</evidence>
<dbReference type="Proteomes" id="UP001732720">
    <property type="component" value="Chromosome 16"/>
</dbReference>
<evidence type="ECO:0000256" key="3">
    <source>
        <dbReference type="ARBA" id="ARBA00022475"/>
    </source>
</evidence>
<organism evidence="18">
    <name type="scientific">Castor canadensis</name>
    <name type="common">American beaver</name>
    <dbReference type="NCBI Taxonomy" id="51338"/>
    <lineage>
        <taxon>Eukaryota</taxon>
        <taxon>Metazoa</taxon>
        <taxon>Chordata</taxon>
        <taxon>Craniata</taxon>
        <taxon>Vertebrata</taxon>
        <taxon>Euteleostomi</taxon>
        <taxon>Mammalia</taxon>
        <taxon>Eutheria</taxon>
        <taxon>Euarchontoglires</taxon>
        <taxon>Glires</taxon>
        <taxon>Rodentia</taxon>
        <taxon>Castorimorpha</taxon>
        <taxon>Castoridae</taxon>
        <taxon>Castor</taxon>
    </lineage>
</organism>
<evidence type="ECO:0000256" key="8">
    <source>
        <dbReference type="ARBA" id="ARBA00023139"/>
    </source>
</evidence>
<evidence type="ECO:0000256" key="14">
    <source>
        <dbReference type="RuleBase" id="RU000688"/>
    </source>
</evidence>
<sequence length="371" mass="42706">MEVSLNQPASNKTSEKSNNSAFFYFESCQPPSAALLLLLVAYTVVLILGLFGNLSLIIIIFKKQREAQNVTNILIANLSFSDILVCVMCIPFTVIYTLMDHWIFGNTMCKLTSYVQSVSISVSIFSLVLIAIERYQLIVNPRGWKPRIFHAYWGITLIWFISLLLSIPLFLSYHLTNEPFQNLSLPTDVYTHRVACVENWPSKTNQLLFSTSLFILQYFVPLGFILICYLKIVICLRKRNRKVDRKKQKESQLSENKRINTMLISIVVTFGACWLPLNIFNVIFDWYHEVLMGCHHDLVFVVCHLVAMVSTCINPLFYGFLNKNFQKDLMILIHHCWCFAPQERYENIAMSSTHTDESKGSLRLARISTGI</sequence>
<dbReference type="PROSITE" id="PS50262">
    <property type="entry name" value="G_PROTEIN_RECEP_F1_2"/>
    <property type="match status" value="1"/>
</dbReference>
<dbReference type="PRINTS" id="PR00237">
    <property type="entry name" value="GPCRRHODOPSN"/>
</dbReference>
<evidence type="ECO:0000313" key="17">
    <source>
        <dbReference type="Proteomes" id="UP001732720"/>
    </source>
</evidence>
<evidence type="ECO:0000256" key="1">
    <source>
        <dbReference type="ARBA" id="ARBA00004651"/>
    </source>
</evidence>
<dbReference type="PANTHER" id="PTHR24235">
    <property type="entry name" value="NEUROPEPTIDE Y RECEPTOR"/>
    <property type="match status" value="1"/>
</dbReference>
<dbReference type="RefSeq" id="XP_020021617.1">
    <property type="nucleotide sequence ID" value="XM_020166028.1"/>
</dbReference>
<feature type="transmembrane region" description="Helical" evidence="15">
    <location>
        <begin position="258"/>
        <end position="279"/>
    </location>
</feature>
<protein>
    <submittedName>
        <fullName evidence="18">Neuropeptide Y receptor type 6</fullName>
    </submittedName>
</protein>
<dbReference type="InterPro" id="IPR000276">
    <property type="entry name" value="GPCR_Rhodpsn"/>
</dbReference>
<evidence type="ECO:0000313" key="18">
    <source>
        <dbReference type="RefSeq" id="XP_020021617.1"/>
    </source>
</evidence>
<dbReference type="GO" id="GO:0004983">
    <property type="term" value="F:neuropeptide Y receptor activity"/>
    <property type="evidence" value="ECO:0007669"/>
    <property type="project" value="InterPro"/>
</dbReference>
<dbReference type="SUPFAM" id="SSF81321">
    <property type="entry name" value="Family A G protein-coupled receptor-like"/>
    <property type="match status" value="1"/>
</dbReference>
<dbReference type="Pfam" id="PF00001">
    <property type="entry name" value="7tm_1"/>
    <property type="match status" value="1"/>
</dbReference>
<keyword evidence="9" id="KW-1015">Disulfide bond</keyword>
<dbReference type="PROSITE" id="PS00237">
    <property type="entry name" value="G_PROTEIN_RECEP_F1_1"/>
    <property type="match status" value="1"/>
</dbReference>
<dbReference type="InterPro" id="IPR000611">
    <property type="entry name" value="NPY_rcpt"/>
</dbReference>
<keyword evidence="12 14" id="KW-0807">Transducer</keyword>
<keyword evidence="10 14" id="KW-0675">Receptor</keyword>
<proteinExistence type="inferred from homology"/>
<feature type="transmembrane region" description="Helical" evidence="15">
    <location>
        <begin position="33"/>
        <end position="61"/>
    </location>
</feature>
<keyword evidence="11" id="KW-0325">Glycoprotein</keyword>
<feature type="transmembrane region" description="Helical" evidence="15">
    <location>
        <begin position="111"/>
        <end position="132"/>
    </location>
</feature>
<dbReference type="FunFam" id="1.20.1070.10:FF:000062">
    <property type="entry name" value="Neuropeptide Y receptor type 1"/>
    <property type="match status" value="1"/>
</dbReference>
<keyword evidence="17" id="KW-1185">Reference proteome</keyword>
<evidence type="ECO:0000256" key="2">
    <source>
        <dbReference type="ARBA" id="ARBA00010663"/>
    </source>
</evidence>
<keyword evidence="6 14" id="KW-0297">G-protein coupled receptor</keyword>
<feature type="transmembrane region" description="Helical" evidence="15">
    <location>
        <begin position="215"/>
        <end position="237"/>
    </location>
</feature>
<keyword evidence="13" id="KW-0449">Lipoprotein</keyword>
<feature type="transmembrane region" description="Helical" evidence="15">
    <location>
        <begin position="299"/>
        <end position="321"/>
    </location>
</feature>
<keyword evidence="5 15" id="KW-1133">Transmembrane helix</keyword>
<evidence type="ECO:0000256" key="12">
    <source>
        <dbReference type="ARBA" id="ARBA00023224"/>
    </source>
</evidence>
<keyword evidence="3" id="KW-1003">Cell membrane</keyword>
<dbReference type="KEGG" id="ccan:109687905"/>
<dbReference type="InterPro" id="IPR000986">
    <property type="entry name" value="NeuroY6_rcpt"/>
</dbReference>
<evidence type="ECO:0000256" key="7">
    <source>
        <dbReference type="ARBA" id="ARBA00023136"/>
    </source>
</evidence>
<reference evidence="18" key="1">
    <citation type="submission" date="2025-08" db="UniProtKB">
        <authorList>
            <consortium name="RefSeq"/>
        </authorList>
    </citation>
    <scope>IDENTIFICATION</scope>
    <source>
        <tissue evidence="18">Leukocyte</tissue>
    </source>
</reference>
<evidence type="ECO:0000256" key="10">
    <source>
        <dbReference type="ARBA" id="ARBA00023170"/>
    </source>
</evidence>
<feature type="domain" description="G-protein coupled receptors family 1 profile" evidence="16">
    <location>
        <begin position="52"/>
        <end position="318"/>
    </location>
</feature>
<evidence type="ECO:0000256" key="4">
    <source>
        <dbReference type="ARBA" id="ARBA00022692"/>
    </source>
</evidence>
<keyword evidence="4 14" id="KW-0812">Transmembrane</keyword>
<evidence type="ECO:0000256" key="6">
    <source>
        <dbReference type="ARBA" id="ARBA00023040"/>
    </source>
</evidence>
<keyword evidence="7 15" id="KW-0472">Membrane</keyword>
<comment type="subcellular location">
    <subcellularLocation>
        <location evidence="1">Cell membrane</location>
        <topology evidence="1">Multi-pass membrane protein</topology>
    </subcellularLocation>
</comment>
<comment type="similarity">
    <text evidence="2 14">Belongs to the G-protein coupled receptor 1 family.</text>
</comment>
<name>A0A8B7UQQ1_CASCN</name>
<dbReference type="OrthoDB" id="9046662at2759"/>
<dbReference type="InterPro" id="IPR017452">
    <property type="entry name" value="GPCR_Rhodpsn_7TM"/>
</dbReference>
<evidence type="ECO:0000256" key="9">
    <source>
        <dbReference type="ARBA" id="ARBA00023157"/>
    </source>
</evidence>
<feature type="transmembrane region" description="Helical" evidence="15">
    <location>
        <begin position="152"/>
        <end position="175"/>
    </location>
</feature>
<evidence type="ECO:0000259" key="16">
    <source>
        <dbReference type="PROSITE" id="PS50262"/>
    </source>
</evidence>
<feature type="transmembrane region" description="Helical" evidence="15">
    <location>
        <begin position="73"/>
        <end position="99"/>
    </location>
</feature>
<accession>A0A8B7UQQ1</accession>
<dbReference type="RefSeq" id="XP_020021617.1">
    <property type="nucleotide sequence ID" value="XM_020166028.2"/>
</dbReference>
<dbReference type="AlphaFoldDB" id="A0A8B7UQQ1"/>
<dbReference type="GO" id="GO:0042923">
    <property type="term" value="F:neuropeptide binding"/>
    <property type="evidence" value="ECO:0007669"/>
    <property type="project" value="TreeGrafter"/>
</dbReference>
<evidence type="ECO:0000256" key="15">
    <source>
        <dbReference type="SAM" id="Phobius"/>
    </source>
</evidence>
<evidence type="ECO:0000256" key="13">
    <source>
        <dbReference type="ARBA" id="ARBA00023288"/>
    </source>
</evidence>
<evidence type="ECO:0000256" key="11">
    <source>
        <dbReference type="ARBA" id="ARBA00023180"/>
    </source>
</evidence>
<dbReference type="GeneID" id="109687905"/>
<dbReference type="GO" id="GO:0005886">
    <property type="term" value="C:plasma membrane"/>
    <property type="evidence" value="ECO:0007669"/>
    <property type="project" value="UniProtKB-SubCell"/>
</dbReference>
<gene>
    <name evidence="18" type="primary">LOC109687905</name>
</gene>
<dbReference type="GO" id="GO:0043005">
    <property type="term" value="C:neuron projection"/>
    <property type="evidence" value="ECO:0007669"/>
    <property type="project" value="TreeGrafter"/>
</dbReference>
<dbReference type="PANTHER" id="PTHR24235:SF16">
    <property type="entry name" value="NEUROPEPTIDE Y RECEPTOR TYPE 6-RELATED"/>
    <property type="match status" value="1"/>
</dbReference>
<dbReference type="Gene3D" id="1.20.1070.10">
    <property type="entry name" value="Rhodopsin 7-helix transmembrane proteins"/>
    <property type="match status" value="1"/>
</dbReference>